<dbReference type="InterPro" id="IPR003593">
    <property type="entry name" value="AAA+_ATPase"/>
</dbReference>
<evidence type="ECO:0000256" key="14">
    <source>
        <dbReference type="ARBA" id="ARBA00029881"/>
    </source>
</evidence>
<dbReference type="SUPFAM" id="SSF52540">
    <property type="entry name" value="P-loop containing nucleoside triphosphate hydrolases"/>
    <property type="match status" value="1"/>
</dbReference>
<evidence type="ECO:0000259" key="18">
    <source>
        <dbReference type="PROSITE" id="PS50045"/>
    </source>
</evidence>
<name>A0AA97I0A3_9SPHN</name>
<dbReference type="InterPro" id="IPR025662">
    <property type="entry name" value="Sigma_54_int_dom_ATP-bd_1"/>
</dbReference>
<dbReference type="KEGG" id="acoa:RB602_10110"/>
<dbReference type="SUPFAM" id="SSF46689">
    <property type="entry name" value="Homeodomain-like"/>
    <property type="match status" value="1"/>
</dbReference>
<dbReference type="InterPro" id="IPR011006">
    <property type="entry name" value="CheY-like_superfamily"/>
</dbReference>
<keyword evidence="9" id="KW-0805">Transcription regulation</keyword>
<dbReference type="Gene3D" id="3.40.50.300">
    <property type="entry name" value="P-loop containing nucleotide triphosphate hydrolases"/>
    <property type="match status" value="1"/>
</dbReference>
<accession>A0AA97I0A3</accession>
<keyword evidence="21" id="KW-1185">Reference proteome</keyword>
<evidence type="ECO:0000256" key="3">
    <source>
        <dbReference type="ARBA" id="ARBA00022490"/>
    </source>
</evidence>
<evidence type="ECO:0000256" key="4">
    <source>
        <dbReference type="ARBA" id="ARBA00022491"/>
    </source>
</evidence>
<keyword evidence="10" id="KW-0238">DNA-binding</keyword>
<dbReference type="InterPro" id="IPR002197">
    <property type="entry name" value="HTH_Fis"/>
</dbReference>
<keyword evidence="7" id="KW-0067">ATP-binding</keyword>
<dbReference type="InterPro" id="IPR027417">
    <property type="entry name" value="P-loop_NTPase"/>
</dbReference>
<evidence type="ECO:0000256" key="5">
    <source>
        <dbReference type="ARBA" id="ARBA00022553"/>
    </source>
</evidence>
<keyword evidence="12" id="KW-0804">Transcription</keyword>
<comment type="subcellular location">
    <subcellularLocation>
        <location evidence="1">Cytoplasm</location>
    </subcellularLocation>
</comment>
<dbReference type="InterPro" id="IPR025943">
    <property type="entry name" value="Sigma_54_int_dom_ATP-bd_2"/>
</dbReference>
<evidence type="ECO:0000256" key="6">
    <source>
        <dbReference type="ARBA" id="ARBA00022741"/>
    </source>
</evidence>
<dbReference type="Pfam" id="PF00158">
    <property type="entry name" value="Sigma54_activat"/>
    <property type="match status" value="1"/>
</dbReference>
<evidence type="ECO:0000256" key="12">
    <source>
        <dbReference type="ARBA" id="ARBA00023163"/>
    </source>
</evidence>
<evidence type="ECO:0000256" key="10">
    <source>
        <dbReference type="ARBA" id="ARBA00023125"/>
    </source>
</evidence>
<dbReference type="PROSITE" id="PS00688">
    <property type="entry name" value="SIGMA54_INTERACT_3"/>
    <property type="match status" value="1"/>
</dbReference>
<keyword evidence="3" id="KW-0963">Cytoplasm</keyword>
<evidence type="ECO:0000256" key="17">
    <source>
        <dbReference type="PROSITE-ProRule" id="PRU00169"/>
    </source>
</evidence>
<protein>
    <recommendedName>
        <fullName evidence="2">DNA-binding transcriptional regulator NtrC</fullName>
    </recommendedName>
    <alternativeName>
        <fullName evidence="14">Nitrogen regulation protein NR(I)</fullName>
    </alternativeName>
    <alternativeName>
        <fullName evidence="15">Nitrogen regulator I</fullName>
    </alternativeName>
</protein>
<dbReference type="PROSITE" id="PS00676">
    <property type="entry name" value="SIGMA54_INTERACT_2"/>
    <property type="match status" value="1"/>
</dbReference>
<dbReference type="GO" id="GO:0005737">
    <property type="term" value="C:cytoplasm"/>
    <property type="evidence" value="ECO:0007669"/>
    <property type="project" value="UniProtKB-SubCell"/>
</dbReference>
<dbReference type="CDD" id="cd00009">
    <property type="entry name" value="AAA"/>
    <property type="match status" value="1"/>
</dbReference>
<dbReference type="PANTHER" id="PTHR32071">
    <property type="entry name" value="TRANSCRIPTIONAL REGULATORY PROTEIN"/>
    <property type="match status" value="1"/>
</dbReference>
<dbReference type="InterPro" id="IPR002078">
    <property type="entry name" value="Sigma_54_int"/>
</dbReference>
<dbReference type="Pfam" id="PF02954">
    <property type="entry name" value="HTH_8"/>
    <property type="match status" value="1"/>
</dbReference>
<proteinExistence type="predicted"/>
<reference evidence="20 21" key="1">
    <citation type="submission" date="2023-10" db="EMBL/GenBank/DDBJ databases">
        <title>Complete genome sequence of a Sphingomonadaceae bacterium.</title>
        <authorList>
            <person name="Yan C."/>
        </authorList>
    </citation>
    <scope>NUCLEOTIDE SEQUENCE [LARGE SCALE GENOMIC DNA]</scope>
    <source>
        <strain evidence="20 21">SCSIO 66989</strain>
    </source>
</reference>
<dbReference type="PROSITE" id="PS00675">
    <property type="entry name" value="SIGMA54_INTERACT_1"/>
    <property type="match status" value="1"/>
</dbReference>
<evidence type="ECO:0000313" key="21">
    <source>
        <dbReference type="Proteomes" id="UP001302429"/>
    </source>
</evidence>
<evidence type="ECO:0000256" key="2">
    <source>
        <dbReference type="ARBA" id="ARBA00019059"/>
    </source>
</evidence>
<dbReference type="GO" id="GO:0043565">
    <property type="term" value="F:sequence-specific DNA binding"/>
    <property type="evidence" value="ECO:0007669"/>
    <property type="project" value="InterPro"/>
</dbReference>
<dbReference type="Gene3D" id="1.10.8.60">
    <property type="match status" value="1"/>
</dbReference>
<evidence type="ECO:0000256" key="15">
    <source>
        <dbReference type="ARBA" id="ARBA00031910"/>
    </source>
</evidence>
<evidence type="ECO:0000256" key="13">
    <source>
        <dbReference type="ARBA" id="ARBA00023231"/>
    </source>
</evidence>
<dbReference type="RefSeq" id="WP_317080442.1">
    <property type="nucleotide sequence ID" value="NZ_CP136594.1"/>
</dbReference>
<keyword evidence="5 17" id="KW-0597">Phosphoprotein</keyword>
<dbReference type="CDD" id="cd00156">
    <property type="entry name" value="REC"/>
    <property type="match status" value="1"/>
</dbReference>
<organism evidence="20 21">
    <name type="scientific">Alterisphingorhabdus coralli</name>
    <dbReference type="NCBI Taxonomy" id="3071408"/>
    <lineage>
        <taxon>Bacteria</taxon>
        <taxon>Pseudomonadati</taxon>
        <taxon>Pseudomonadota</taxon>
        <taxon>Alphaproteobacteria</taxon>
        <taxon>Sphingomonadales</taxon>
        <taxon>Sphingomonadaceae</taxon>
        <taxon>Alterisphingorhabdus (ex Yan et al. 2024)</taxon>
    </lineage>
</organism>
<evidence type="ECO:0000256" key="1">
    <source>
        <dbReference type="ARBA" id="ARBA00004496"/>
    </source>
</evidence>
<dbReference type="Pfam" id="PF00072">
    <property type="entry name" value="Response_reg"/>
    <property type="match status" value="1"/>
</dbReference>
<feature type="domain" description="Response regulatory" evidence="19">
    <location>
        <begin position="8"/>
        <end position="125"/>
    </location>
</feature>
<dbReference type="PANTHER" id="PTHR32071:SF95">
    <property type="entry name" value="DNA-BINDING TRANSCRIPTIONAL REGULATOR NTRC"/>
    <property type="match status" value="1"/>
</dbReference>
<evidence type="ECO:0000256" key="8">
    <source>
        <dbReference type="ARBA" id="ARBA00023012"/>
    </source>
</evidence>
<dbReference type="InterPro" id="IPR058031">
    <property type="entry name" value="AAA_lid_NorR"/>
</dbReference>
<dbReference type="Proteomes" id="UP001302429">
    <property type="component" value="Chromosome"/>
</dbReference>
<dbReference type="SUPFAM" id="SSF52172">
    <property type="entry name" value="CheY-like"/>
    <property type="match status" value="1"/>
</dbReference>
<dbReference type="InterPro" id="IPR001789">
    <property type="entry name" value="Sig_transdc_resp-reg_receiver"/>
</dbReference>
<dbReference type="SMART" id="SM00382">
    <property type="entry name" value="AAA"/>
    <property type="match status" value="1"/>
</dbReference>
<keyword evidence="4" id="KW-0678">Repressor</keyword>
<keyword evidence="13" id="KW-0535">Nitrogen fixation</keyword>
<evidence type="ECO:0000313" key="20">
    <source>
        <dbReference type="EMBL" id="WOE74208.1"/>
    </source>
</evidence>
<dbReference type="AlphaFoldDB" id="A0AA97I0A3"/>
<dbReference type="Gene3D" id="3.40.50.2300">
    <property type="match status" value="1"/>
</dbReference>
<dbReference type="EMBL" id="CP136594">
    <property type="protein sequence ID" value="WOE74208.1"/>
    <property type="molecule type" value="Genomic_DNA"/>
</dbReference>
<comment type="function">
    <text evidence="16">Member of the two-component regulatory system NtrB/NtrC, which controls expression of the nitrogen-regulated (ntr) genes in response to nitrogen limitation. Phosphorylated NtrC binds directly to DNA and stimulates the formation of open promoter-sigma54-RNA polymerase complexes.</text>
</comment>
<dbReference type="InterPro" id="IPR009057">
    <property type="entry name" value="Homeodomain-like_sf"/>
</dbReference>
<dbReference type="GO" id="GO:0006355">
    <property type="term" value="P:regulation of DNA-templated transcription"/>
    <property type="evidence" value="ECO:0007669"/>
    <property type="project" value="InterPro"/>
</dbReference>
<evidence type="ECO:0000256" key="16">
    <source>
        <dbReference type="ARBA" id="ARBA00043886"/>
    </source>
</evidence>
<dbReference type="SMART" id="SM00448">
    <property type="entry name" value="REC"/>
    <property type="match status" value="1"/>
</dbReference>
<sequence>MAEDETRLLMLIDDEPAQCRLVAALASKAGWRTIFARDSETAIAMLGTQQGMMLDAIILDQWVPGDEAAELIAELKSRRPALPILMLTTSTSPLLAVEAMRAGATDYLIKPLAPDRLIAALNAASERQDRDDELQPLTEKISSPLNFDEMIGSAPAFRAALAVAAKAARGQGHVMIEGETGVGKEMFARAVHATSPRAKMPLRLMNIGSTPANQMESLLFGHEQGAFPGAFDRQIGHIQRAENGTLVIDEIDRMPAEIQDKLLQTLTTGEIQPVGSNHSLRIDTRYIFCSDRPIAEMVKAGDFSAELHELISQQRICIPPLRDRNGDIASLARHFLSRIADQPGMRPLGITQDALALLAAYHWPGNVRQLQTTLFRAAIFADGDALTTAELPHLAHMMLDVESPALATHEGIGVTLYANDGNLRPLEAIEADVIRLAIGHYRGKMTEVARRLGIGRSTLYRKLSELGIDNAA</sequence>
<keyword evidence="6" id="KW-0547">Nucleotide-binding</keyword>
<dbReference type="InterPro" id="IPR025944">
    <property type="entry name" value="Sigma_54_int_dom_CS"/>
</dbReference>
<keyword evidence="11" id="KW-0010">Activator</keyword>
<dbReference type="PROSITE" id="PS50045">
    <property type="entry name" value="SIGMA54_INTERACT_4"/>
    <property type="match status" value="1"/>
</dbReference>
<dbReference type="GO" id="GO:0000160">
    <property type="term" value="P:phosphorelay signal transduction system"/>
    <property type="evidence" value="ECO:0007669"/>
    <property type="project" value="UniProtKB-KW"/>
</dbReference>
<feature type="domain" description="Sigma-54 factor interaction" evidence="18">
    <location>
        <begin position="150"/>
        <end position="379"/>
    </location>
</feature>
<gene>
    <name evidence="20" type="ORF">RB602_10110</name>
</gene>
<dbReference type="PROSITE" id="PS50110">
    <property type="entry name" value="RESPONSE_REGULATORY"/>
    <property type="match status" value="1"/>
</dbReference>
<evidence type="ECO:0000259" key="19">
    <source>
        <dbReference type="PROSITE" id="PS50110"/>
    </source>
</evidence>
<evidence type="ECO:0000256" key="9">
    <source>
        <dbReference type="ARBA" id="ARBA00023015"/>
    </source>
</evidence>
<keyword evidence="8" id="KW-0902">Two-component regulatory system</keyword>
<dbReference type="PRINTS" id="PR01590">
    <property type="entry name" value="HTHFIS"/>
</dbReference>
<dbReference type="Pfam" id="PF25601">
    <property type="entry name" value="AAA_lid_14"/>
    <property type="match status" value="1"/>
</dbReference>
<feature type="modified residue" description="4-aspartylphosphate" evidence="17">
    <location>
        <position position="60"/>
    </location>
</feature>
<dbReference type="GO" id="GO:0005524">
    <property type="term" value="F:ATP binding"/>
    <property type="evidence" value="ECO:0007669"/>
    <property type="project" value="UniProtKB-KW"/>
</dbReference>
<dbReference type="Gene3D" id="1.10.10.60">
    <property type="entry name" value="Homeodomain-like"/>
    <property type="match status" value="1"/>
</dbReference>
<evidence type="ECO:0000256" key="7">
    <source>
        <dbReference type="ARBA" id="ARBA00022840"/>
    </source>
</evidence>
<evidence type="ECO:0000256" key="11">
    <source>
        <dbReference type="ARBA" id="ARBA00023159"/>
    </source>
</evidence>